<evidence type="ECO:0000313" key="1">
    <source>
        <dbReference type="EMBL" id="RWX44569.1"/>
    </source>
</evidence>
<accession>A0A444IUJ9</accession>
<sequence>MHQITTMKKKLSEKEEKEFQEWLKRDDDSTCETYHDYATYVLPDLDYKYQLIAIKNLVAVHKDISDKNTQEIETLNEAIEKVTRRDYKEYLFGQRGEQLYVNSYVNAAHSMAAVGMLAPFMESIFFQSFLGIEKGENESFFPDLNIDLVENKSSNLHQRWVQATHEKWDCHFVWHKNRRQEDLVKGILQLSEATGLKEFLPEDLEITLKVLFAYRNKMFHFGLEWPSEEREKFWQRIQNEKWPSNWIEAATKNNDEHLIIYISDAFITHCLDSAEAIIDGISRFVFKAAEQQLKQYNKRVSEN</sequence>
<gene>
    <name evidence="1" type="ORF">H206_01483</name>
</gene>
<dbReference type="Proteomes" id="UP000287853">
    <property type="component" value="Unassembled WGS sequence"/>
</dbReference>
<name>A0A444IUJ9_9BACT</name>
<comment type="caution">
    <text evidence="1">The sequence shown here is derived from an EMBL/GenBank/DDBJ whole genome shotgun (WGS) entry which is preliminary data.</text>
</comment>
<keyword evidence="2" id="KW-1185">Reference proteome</keyword>
<evidence type="ECO:0000313" key="2">
    <source>
        <dbReference type="Proteomes" id="UP000287853"/>
    </source>
</evidence>
<protein>
    <submittedName>
        <fullName evidence="1">Uncharacterized protein</fullName>
    </submittedName>
</protein>
<dbReference type="AlphaFoldDB" id="A0A444IUJ9"/>
<dbReference type="EMBL" id="MTKO01000092">
    <property type="protein sequence ID" value="RWX44569.1"/>
    <property type="molecule type" value="Genomic_DNA"/>
</dbReference>
<proteinExistence type="predicted"/>
<reference evidence="1 2" key="1">
    <citation type="submission" date="2017-01" db="EMBL/GenBank/DDBJ databases">
        <title>The cable genome- insights into the physiology and evolution of filamentous bacteria capable of sulfide oxidation via long distance electron transfer.</title>
        <authorList>
            <person name="Schreiber L."/>
            <person name="Bjerg J.T."/>
            <person name="Boggild A."/>
            <person name="Van De Vossenberg J."/>
            <person name="Meysman F."/>
            <person name="Nielsen L.P."/>
            <person name="Schramm A."/>
            <person name="Kjeldsen K.U."/>
        </authorList>
    </citation>
    <scope>NUCLEOTIDE SEQUENCE [LARGE SCALE GENOMIC DNA]</scope>
    <source>
        <strain evidence="1">MCF</strain>
    </source>
</reference>
<organism evidence="1 2">
    <name type="scientific">Candidatus Electrothrix aarhusensis</name>
    <dbReference type="NCBI Taxonomy" id="1859131"/>
    <lineage>
        <taxon>Bacteria</taxon>
        <taxon>Pseudomonadati</taxon>
        <taxon>Thermodesulfobacteriota</taxon>
        <taxon>Desulfobulbia</taxon>
        <taxon>Desulfobulbales</taxon>
        <taxon>Desulfobulbaceae</taxon>
        <taxon>Candidatus Electrothrix</taxon>
    </lineage>
</organism>